<evidence type="ECO:0000256" key="4">
    <source>
        <dbReference type="ARBA" id="ARBA00023125"/>
    </source>
</evidence>
<dbReference type="NCBIfam" id="TIGR00180">
    <property type="entry name" value="parB_part"/>
    <property type="match status" value="1"/>
</dbReference>
<dbReference type="Gene3D" id="1.10.10.2830">
    <property type="match status" value="1"/>
</dbReference>
<dbReference type="CDD" id="cd16393">
    <property type="entry name" value="SPO0J_N"/>
    <property type="match status" value="1"/>
</dbReference>
<dbReference type="OrthoDB" id="9802051at2"/>
<name>D6GSW8_FILAD</name>
<dbReference type="SUPFAM" id="SSF110849">
    <property type="entry name" value="ParB/Sulfiredoxin"/>
    <property type="match status" value="1"/>
</dbReference>
<evidence type="ECO:0000256" key="1">
    <source>
        <dbReference type="ARBA" id="ARBA00004453"/>
    </source>
</evidence>
<dbReference type="Gene3D" id="3.90.1530.30">
    <property type="match status" value="1"/>
</dbReference>
<dbReference type="Pfam" id="PF23552">
    <property type="entry name" value="ParB_C"/>
    <property type="match status" value="1"/>
</dbReference>
<dbReference type="InterPro" id="IPR004437">
    <property type="entry name" value="ParB/RepB/Spo0J"/>
</dbReference>
<comment type="subcellular location">
    <subcellularLocation>
        <location evidence="1">Cytoplasm</location>
        <location evidence="1">Nucleoid</location>
    </subcellularLocation>
</comment>
<organism evidence="6 7">
    <name type="scientific">Filifactor alocis (strain ATCC 35896 / CCUG 47790 / D40 B5)</name>
    <name type="common">Fusobacterium alocis</name>
    <dbReference type="NCBI Taxonomy" id="546269"/>
    <lineage>
        <taxon>Bacteria</taxon>
        <taxon>Bacillati</taxon>
        <taxon>Bacillota</taxon>
        <taxon>Clostridia</taxon>
        <taxon>Peptostreptococcales</taxon>
        <taxon>Filifactoraceae</taxon>
        <taxon>Filifactor</taxon>
    </lineage>
</organism>
<dbReference type="SUPFAM" id="SSF109709">
    <property type="entry name" value="KorB DNA-binding domain-like"/>
    <property type="match status" value="1"/>
</dbReference>
<evidence type="ECO:0000313" key="6">
    <source>
        <dbReference type="EMBL" id="EFE27953.1"/>
    </source>
</evidence>
<dbReference type="FunFam" id="1.10.10.2830:FF:000001">
    <property type="entry name" value="Chromosome partitioning protein ParB"/>
    <property type="match status" value="1"/>
</dbReference>
<dbReference type="Proteomes" id="UP000007468">
    <property type="component" value="Chromosome"/>
</dbReference>
<sequence length="252" mass="29419">MELQTIELQKIIPDPCQPRKFFDLAALEELASSIEQYGLLSPIIVRKQGDRYIIVAGERRYRAMLLNKMTHANCIVRNHIDFREVSLIENVQREDLNPLEEAEALSSLMIEKHYTQEELSKLIGKSRPYITNQLRLLRLDDETKQALLDKKISEAHGRSLISLDNLKLRKKLLHAIIEHHLSVRTTEKKIKQWKQKEKQQHDVYLKDLLQQLEEKLGTKVTLQGSAKKGKLSLFYFQEEDLASLIEKLLQDE</sequence>
<evidence type="ECO:0000256" key="3">
    <source>
        <dbReference type="ARBA" id="ARBA00022829"/>
    </source>
</evidence>
<keyword evidence="3" id="KW-0159">Chromosome partition</keyword>
<dbReference type="RefSeq" id="WP_014263237.1">
    <property type="nucleotide sequence ID" value="NC_016630.1"/>
</dbReference>
<comment type="similarity">
    <text evidence="2">Belongs to the ParB family.</text>
</comment>
<dbReference type="Pfam" id="PF17762">
    <property type="entry name" value="HTH_ParB"/>
    <property type="match status" value="1"/>
</dbReference>
<dbReference type="FunFam" id="3.90.1530.30:FF:000001">
    <property type="entry name" value="Chromosome partitioning protein ParB"/>
    <property type="match status" value="1"/>
</dbReference>
<evidence type="ECO:0000313" key="7">
    <source>
        <dbReference type="Proteomes" id="UP000007468"/>
    </source>
</evidence>
<dbReference type="InterPro" id="IPR003115">
    <property type="entry name" value="ParB_N"/>
</dbReference>
<dbReference type="InterPro" id="IPR057240">
    <property type="entry name" value="ParB_dimer_C"/>
</dbReference>
<reference evidence="7" key="1">
    <citation type="submission" date="2010-12" db="EMBL/GenBank/DDBJ databases">
        <title>The genome sequence of Filifactor alocis strain ATCC 35896.</title>
        <authorList>
            <consortium name="The Broad Institute Genome Sequencing Platform"/>
            <person name="Ward D."/>
            <person name="Earl A."/>
            <person name="Feldgarden M."/>
            <person name="Young S.K."/>
            <person name="Gargeya S."/>
            <person name="Zeng Q."/>
            <person name="Alvarado L."/>
            <person name="Berlin A."/>
            <person name="Bochicchio J."/>
            <person name="Chapman S.B."/>
            <person name="Chen Z."/>
            <person name="Freedman E."/>
            <person name="Gellesch M."/>
            <person name="Goldberg J."/>
            <person name="Griggs A."/>
            <person name="Gujja S."/>
            <person name="Heilman E."/>
            <person name="Heiman D."/>
            <person name="Howarth C."/>
            <person name="Mehta T."/>
            <person name="Neiman D."/>
            <person name="Pearson M."/>
            <person name="Roberts A."/>
            <person name="Saif S."/>
            <person name="Shea T."/>
            <person name="Shenoy N."/>
            <person name="Sisk P."/>
            <person name="Stolte C."/>
            <person name="Sykes S."/>
            <person name="White J."/>
            <person name="Yandava C."/>
            <person name="Izard J."/>
            <person name="Blanton J.M."/>
            <person name="Baranova O.V."/>
            <person name="Tanner A.C."/>
            <person name="Dewhirst F.E."/>
            <person name="Haas B."/>
            <person name="Nusbaum C."/>
            <person name="Birren B."/>
        </authorList>
    </citation>
    <scope>NUCLEOTIDE SEQUENCE [LARGE SCALE GENOMIC DNA]</scope>
    <source>
        <strain evidence="7">ATCC 35896 / D40 B5</strain>
    </source>
</reference>
<gene>
    <name evidence="6" type="ordered locus">HMPREF0389_01205</name>
</gene>
<protein>
    <submittedName>
        <fullName evidence="6">ParB-like protein</fullName>
    </submittedName>
</protein>
<dbReference type="KEGG" id="faa:HMPREF0389_01205"/>
<accession>D6GSW8</accession>
<dbReference type="GO" id="GO:0045881">
    <property type="term" value="P:positive regulation of sporulation resulting in formation of a cellular spore"/>
    <property type="evidence" value="ECO:0007669"/>
    <property type="project" value="TreeGrafter"/>
</dbReference>
<feature type="domain" description="HTH cro/C1-type" evidence="5">
    <location>
        <begin position="105"/>
        <end position="132"/>
    </location>
</feature>
<dbReference type="GO" id="GO:0005694">
    <property type="term" value="C:chromosome"/>
    <property type="evidence" value="ECO:0007669"/>
    <property type="project" value="TreeGrafter"/>
</dbReference>
<dbReference type="InterPro" id="IPR041468">
    <property type="entry name" value="HTH_ParB/Spo0J"/>
</dbReference>
<proteinExistence type="inferred from homology"/>
<dbReference type="PANTHER" id="PTHR33375:SF1">
    <property type="entry name" value="CHROMOSOME-PARTITIONING PROTEIN PARB-RELATED"/>
    <property type="match status" value="1"/>
</dbReference>
<dbReference type="GO" id="GO:0007059">
    <property type="term" value="P:chromosome segregation"/>
    <property type="evidence" value="ECO:0007669"/>
    <property type="project" value="UniProtKB-KW"/>
</dbReference>
<dbReference type="EMBL" id="CP002390">
    <property type="protein sequence ID" value="EFE27953.1"/>
    <property type="molecule type" value="Genomic_DNA"/>
</dbReference>
<dbReference type="GO" id="GO:0009295">
    <property type="term" value="C:nucleoid"/>
    <property type="evidence" value="ECO:0007669"/>
    <property type="project" value="UniProtKB-SubCell"/>
</dbReference>
<dbReference type="PROSITE" id="PS50943">
    <property type="entry name" value="HTH_CROC1"/>
    <property type="match status" value="1"/>
</dbReference>
<dbReference type="STRING" id="546269.HMPREF0389_01205"/>
<dbReference type="AlphaFoldDB" id="D6GSW8"/>
<dbReference type="eggNOG" id="COG1475">
    <property type="taxonomic scope" value="Bacteria"/>
</dbReference>
<evidence type="ECO:0000259" key="5">
    <source>
        <dbReference type="PROSITE" id="PS50943"/>
    </source>
</evidence>
<dbReference type="InterPro" id="IPR050336">
    <property type="entry name" value="Chromosome_partition/occlusion"/>
</dbReference>
<dbReference type="GO" id="GO:0003677">
    <property type="term" value="F:DNA binding"/>
    <property type="evidence" value="ECO:0007669"/>
    <property type="project" value="UniProtKB-KW"/>
</dbReference>
<dbReference type="InterPro" id="IPR001387">
    <property type="entry name" value="Cro/C1-type_HTH"/>
</dbReference>
<dbReference type="SMART" id="SM00470">
    <property type="entry name" value="ParB"/>
    <property type="match status" value="1"/>
</dbReference>
<dbReference type="Pfam" id="PF02195">
    <property type="entry name" value="ParB_N"/>
    <property type="match status" value="1"/>
</dbReference>
<evidence type="ECO:0000256" key="2">
    <source>
        <dbReference type="ARBA" id="ARBA00006295"/>
    </source>
</evidence>
<keyword evidence="7" id="KW-1185">Reference proteome</keyword>
<keyword evidence="4" id="KW-0238">DNA-binding</keyword>
<dbReference type="InterPro" id="IPR036086">
    <property type="entry name" value="ParB/Sulfiredoxin_sf"/>
</dbReference>
<dbReference type="PANTHER" id="PTHR33375">
    <property type="entry name" value="CHROMOSOME-PARTITIONING PROTEIN PARB-RELATED"/>
    <property type="match status" value="1"/>
</dbReference>